<dbReference type="EMBL" id="ONZP01000051">
    <property type="protein sequence ID" value="SPJ72071.1"/>
    <property type="molecule type" value="Genomic_DNA"/>
</dbReference>
<evidence type="ECO:0000256" key="1">
    <source>
        <dbReference type="SAM" id="MobiDB-lite"/>
    </source>
</evidence>
<accession>A0AAE8M0Q7</accession>
<comment type="caution">
    <text evidence="2">The sequence shown here is derived from an EMBL/GenBank/DDBJ whole genome shotgun (WGS) entry which is preliminary data.</text>
</comment>
<evidence type="ECO:0000313" key="3">
    <source>
        <dbReference type="Proteomes" id="UP001187734"/>
    </source>
</evidence>
<proteinExistence type="predicted"/>
<dbReference type="AlphaFoldDB" id="A0AAE8M0Q7"/>
<dbReference type="Proteomes" id="UP001187734">
    <property type="component" value="Unassembled WGS sequence"/>
</dbReference>
<keyword evidence="3" id="KW-1185">Reference proteome</keyword>
<name>A0AAE8M0Q7_9HYPO</name>
<feature type="region of interest" description="Disordered" evidence="1">
    <location>
        <begin position="181"/>
        <end position="208"/>
    </location>
</feature>
<organism evidence="2 3">
    <name type="scientific">Fusarium torulosum</name>
    <dbReference type="NCBI Taxonomy" id="33205"/>
    <lineage>
        <taxon>Eukaryota</taxon>
        <taxon>Fungi</taxon>
        <taxon>Dikarya</taxon>
        <taxon>Ascomycota</taxon>
        <taxon>Pezizomycotina</taxon>
        <taxon>Sordariomycetes</taxon>
        <taxon>Hypocreomycetidae</taxon>
        <taxon>Hypocreales</taxon>
        <taxon>Nectriaceae</taxon>
        <taxon>Fusarium</taxon>
    </lineage>
</organism>
<gene>
    <name evidence="2" type="ORF">FTOL_01799</name>
</gene>
<reference evidence="2" key="1">
    <citation type="submission" date="2018-03" db="EMBL/GenBank/DDBJ databases">
        <authorList>
            <person name="Guldener U."/>
        </authorList>
    </citation>
    <scope>NUCLEOTIDE SEQUENCE</scope>
</reference>
<sequence length="339" mass="38299">MDQATPMQMTKHHWPAEVISRFPRAIALAAAQFESKIDGTANEHRQAWTRTKISQVITQYKELRTGPAPDTCKSYTYKFLTENADTWVPKSYLITDHPYTPQIRGFKTASFPKWLVISALWPESRVTASLAVRMSVWWGVKATFPPAGLFYPPASHYSVEGYERLFEGGQMEKIQRNNDLSMAHTQQKSEIEAEPGTPTLGKTNDASSSKIAARNGITGQQHMASDLIPAASGAIAKDLASLTERNNSNSAVDAEPVDLSEDQNPSELQAVVYHDQRVKDLEKQLKGAKVDQQHAQRMAWHKGQAEHHMQVYKYHTRKFDEHAAALKYQERPQKKRRTI</sequence>
<protein>
    <submittedName>
        <fullName evidence="2">Uncharacterized protein</fullName>
    </submittedName>
</protein>
<evidence type="ECO:0000313" key="2">
    <source>
        <dbReference type="EMBL" id="SPJ72071.1"/>
    </source>
</evidence>